<dbReference type="PANTHER" id="PTHR43377">
    <property type="entry name" value="BILIVERDIN REDUCTASE A"/>
    <property type="match status" value="1"/>
</dbReference>
<dbReference type="InterPro" id="IPR000683">
    <property type="entry name" value="Gfo/Idh/MocA-like_OxRdtase_N"/>
</dbReference>
<feature type="domain" description="Gfo/Idh/MocA-like oxidoreductase N-terminal" evidence="1">
    <location>
        <begin position="2"/>
        <end position="121"/>
    </location>
</feature>
<dbReference type="InterPro" id="IPR055170">
    <property type="entry name" value="GFO_IDH_MocA-like_dom"/>
</dbReference>
<evidence type="ECO:0000313" key="4">
    <source>
        <dbReference type="Proteomes" id="UP001262754"/>
    </source>
</evidence>
<dbReference type="InterPro" id="IPR051450">
    <property type="entry name" value="Gfo/Idh/MocA_Oxidoreductases"/>
</dbReference>
<dbReference type="Pfam" id="PF01408">
    <property type="entry name" value="GFO_IDH_MocA"/>
    <property type="match status" value="1"/>
</dbReference>
<dbReference type="Gene3D" id="3.30.360.10">
    <property type="entry name" value="Dihydrodipicolinate Reductase, domain 2"/>
    <property type="match status" value="1"/>
</dbReference>
<dbReference type="InterPro" id="IPR036291">
    <property type="entry name" value="NAD(P)-bd_dom_sf"/>
</dbReference>
<dbReference type="SUPFAM" id="SSF51735">
    <property type="entry name" value="NAD(P)-binding Rossmann-fold domains"/>
    <property type="match status" value="1"/>
</dbReference>
<dbReference type="PANTHER" id="PTHR43377:SF6">
    <property type="entry name" value="GFO_IDH_MOCA-LIKE OXIDOREDUCTASE N-TERMINAL DOMAIN-CONTAINING PROTEIN"/>
    <property type="match status" value="1"/>
</dbReference>
<dbReference type="Gene3D" id="3.40.50.720">
    <property type="entry name" value="NAD(P)-binding Rossmann-like Domain"/>
    <property type="match status" value="1"/>
</dbReference>
<organism evidence="3 4">
    <name type="scientific">Caulobacter rhizosphaerae</name>
    <dbReference type="NCBI Taxonomy" id="2010972"/>
    <lineage>
        <taxon>Bacteria</taxon>
        <taxon>Pseudomonadati</taxon>
        <taxon>Pseudomonadota</taxon>
        <taxon>Alphaproteobacteria</taxon>
        <taxon>Caulobacterales</taxon>
        <taxon>Caulobacteraceae</taxon>
        <taxon>Caulobacter</taxon>
    </lineage>
</organism>
<reference evidence="3 4" key="1">
    <citation type="submission" date="2023-07" db="EMBL/GenBank/DDBJ databases">
        <title>Sorghum-associated microbial communities from plants grown in Nebraska, USA.</title>
        <authorList>
            <person name="Schachtman D."/>
        </authorList>
    </citation>
    <scope>NUCLEOTIDE SEQUENCE [LARGE SCALE GENOMIC DNA]</scope>
    <source>
        <strain evidence="3 4">DS2154</strain>
    </source>
</reference>
<name>A0ABU1N1I1_9CAUL</name>
<accession>A0ABU1N1I1</accession>
<dbReference type="EMBL" id="JAVDRL010000008">
    <property type="protein sequence ID" value="MDR6532262.1"/>
    <property type="molecule type" value="Genomic_DNA"/>
</dbReference>
<keyword evidence="4" id="KW-1185">Reference proteome</keyword>
<protein>
    <submittedName>
        <fullName evidence="3">Dehydrogenase</fullName>
    </submittedName>
</protein>
<gene>
    <name evidence="3" type="ORF">J2800_003018</name>
</gene>
<dbReference type="SUPFAM" id="SSF55347">
    <property type="entry name" value="Glyceraldehyde-3-phosphate dehydrogenase-like, C-terminal domain"/>
    <property type="match status" value="1"/>
</dbReference>
<evidence type="ECO:0000259" key="2">
    <source>
        <dbReference type="Pfam" id="PF22725"/>
    </source>
</evidence>
<proteinExistence type="predicted"/>
<sequence>MIGVAVIGYGYWGPNLARCFAETDDCRLVAIADSSPAGLARAGKRYPHARLLADWREALADPEIDAIAIATPVRTHYEIARAALQAGRHVLVEKPMTENSDQARQLIEMAEQRGLTLLVDHTFVYSSAVQKMKELIAADDLGQIYYYDSTRINLGLFQRDVNVIWDLAVHDLAILQHVLDSPPTAISANGISHVRGAPENMAQITLYLESGAVAHLNVNWLAPVKVRRVLVAGTRKMIVWDDLEPSEKIKVYDRGVSLTADPEEIYQMLVSYRIGDMWAPRLSTAEPVLTETTHFIACIKDGLTPITDGRLGLQVVEMLEAATRSMSMRGHPVELNPQRRAS</sequence>
<dbReference type="RefSeq" id="WP_056756166.1">
    <property type="nucleotide sequence ID" value="NZ_BMLD01000004.1"/>
</dbReference>
<dbReference type="Pfam" id="PF22725">
    <property type="entry name" value="GFO_IDH_MocA_C3"/>
    <property type="match status" value="1"/>
</dbReference>
<evidence type="ECO:0000259" key="1">
    <source>
        <dbReference type="Pfam" id="PF01408"/>
    </source>
</evidence>
<comment type="caution">
    <text evidence="3">The sequence shown here is derived from an EMBL/GenBank/DDBJ whole genome shotgun (WGS) entry which is preliminary data.</text>
</comment>
<feature type="domain" description="GFO/IDH/MocA-like oxidoreductase" evidence="2">
    <location>
        <begin position="129"/>
        <end position="238"/>
    </location>
</feature>
<evidence type="ECO:0000313" key="3">
    <source>
        <dbReference type="EMBL" id="MDR6532262.1"/>
    </source>
</evidence>
<dbReference type="Proteomes" id="UP001262754">
    <property type="component" value="Unassembled WGS sequence"/>
</dbReference>